<evidence type="ECO:0000256" key="3">
    <source>
        <dbReference type="ARBA" id="ARBA00022628"/>
    </source>
</evidence>
<dbReference type="CDD" id="cd03677">
    <property type="entry name" value="MM_CoA_mutase_beta"/>
    <property type="match status" value="1"/>
</dbReference>
<comment type="similarity">
    <text evidence="2">Belongs to the methylmalonyl-CoA mutase family.</text>
</comment>
<dbReference type="PANTHER" id="PTHR48101:SF4">
    <property type="entry name" value="METHYLMALONYL-COA MUTASE, MITOCHONDRIAL"/>
    <property type="match status" value="1"/>
</dbReference>
<evidence type="ECO:0000259" key="6">
    <source>
        <dbReference type="Pfam" id="PF01642"/>
    </source>
</evidence>
<dbReference type="SUPFAM" id="SSF52242">
    <property type="entry name" value="Cobalamin (vitamin B12)-binding domain"/>
    <property type="match status" value="1"/>
</dbReference>
<comment type="cofactor">
    <cofactor evidence="1">
        <name>adenosylcob(III)alamin</name>
        <dbReference type="ChEBI" id="CHEBI:18408"/>
    </cofactor>
</comment>
<evidence type="ECO:0000256" key="4">
    <source>
        <dbReference type="ARBA" id="ARBA00023235"/>
    </source>
</evidence>
<accession>A0ABN6VJM1</accession>
<feature type="domain" description="Methylmalonyl-CoA mutase alpha/beta chain catalytic" evidence="6">
    <location>
        <begin position="71"/>
        <end position="453"/>
    </location>
</feature>
<sequence>MTKMSANETAIAGVFPQPNEEQWRKLVDKALKGGSFDSLVSKTYDGVAIAPLYARATTESPRALRKTPGRWSILARVDLADSDAANKLALEDLEGGADGLHIVFAGAQGAYGAGLTDDSDETIAHLLANIRLDYGVPVLIEASPRAPNAASAIMRYVDSHHIEPSITRISFGLDPLGLQALHGFAPAPWSDGAKTFAEAAKTIAKAGFANGAVVADARVIHAAGGSETQELAFALSAGVSYLRALTDNGLDIETARSLIALRFAADADEFLGVAKFRAARRLWARVEEACGLAPKPVLIFAETAWRMMSRRDPWNNILRGTLATFSAAIGGADTITVLPFTQAFGAADGFARRLARDTQLVLQDESHIDVVDDPTSGAGGFEALTQEICERAWTAFQEIEAEGGLAAALEKGGFQGRVAATAGERAKKVARSREKVIGANEFPDIHEKALDVAAPYDASRLGADAPAGALKSAPLAPRRLAEPFERLRDNSDAFAQKTGDRPKVFLANLGSVAAFTARANYAKNFFEAGGIEAVFGPETESAAGMVDAFRASGAKLACLCSSDKIYADAAEPAAAALKAAGAKLYSAGRPGEIEQKLRNAGVTEFIYVGCDMYDVLQRALEEAK</sequence>
<dbReference type="InterPro" id="IPR016176">
    <property type="entry name" value="Cbl-dep_enz_cat"/>
</dbReference>
<keyword evidence="4" id="KW-0413">Isomerase</keyword>
<dbReference type="Gene3D" id="3.40.50.280">
    <property type="entry name" value="Cobalamin-binding domain"/>
    <property type="match status" value="1"/>
</dbReference>
<keyword evidence="3" id="KW-0846">Cobalamin</keyword>
<evidence type="ECO:0000256" key="5">
    <source>
        <dbReference type="ARBA" id="ARBA00023285"/>
    </source>
</evidence>
<organism evidence="7 8">
    <name type="scientific">Methylocystis iwaonis</name>
    <dbReference type="NCBI Taxonomy" id="2885079"/>
    <lineage>
        <taxon>Bacteria</taxon>
        <taxon>Pseudomonadati</taxon>
        <taxon>Pseudomonadota</taxon>
        <taxon>Alphaproteobacteria</taxon>
        <taxon>Hyphomicrobiales</taxon>
        <taxon>Methylocystaceae</taxon>
        <taxon>Methylocystis</taxon>
    </lineage>
</organism>
<dbReference type="EMBL" id="AP027142">
    <property type="protein sequence ID" value="BDV35844.1"/>
    <property type="molecule type" value="Genomic_DNA"/>
</dbReference>
<dbReference type="InterPro" id="IPR006099">
    <property type="entry name" value="MeMalonylCoA_mutase_a/b_cat"/>
</dbReference>
<dbReference type="InterPro" id="IPR036724">
    <property type="entry name" value="Cobalamin-bd_sf"/>
</dbReference>
<dbReference type="Pfam" id="PF01642">
    <property type="entry name" value="MM_CoA_mutase"/>
    <property type="match status" value="1"/>
</dbReference>
<name>A0ABN6VJM1_9HYPH</name>
<dbReference type="Gene3D" id="3.20.20.240">
    <property type="entry name" value="Methylmalonyl-CoA mutase"/>
    <property type="match status" value="1"/>
</dbReference>
<evidence type="ECO:0000313" key="8">
    <source>
        <dbReference type="Proteomes" id="UP001317629"/>
    </source>
</evidence>
<dbReference type="PANTHER" id="PTHR48101">
    <property type="entry name" value="METHYLMALONYL-COA MUTASE, MITOCHONDRIAL-RELATED"/>
    <property type="match status" value="1"/>
</dbReference>
<dbReference type="Proteomes" id="UP001317629">
    <property type="component" value="Chromosome"/>
</dbReference>
<gene>
    <name evidence="7" type="primary">mutA_2</name>
    <name evidence="7" type="ORF">SS37A_33730</name>
</gene>
<evidence type="ECO:0000313" key="7">
    <source>
        <dbReference type="EMBL" id="BDV35844.1"/>
    </source>
</evidence>
<reference evidence="7 8" key="1">
    <citation type="journal article" date="2023" name="Int. J. Syst. Evol. Microbiol.">
        <title>Methylocystis iwaonis sp. nov., a type II methane-oxidizing bacterium from surface soil of a rice paddy field in Japan, and emended description of the genus Methylocystis (ex Whittenbury et al. 1970) Bowman et al. 1993.</title>
        <authorList>
            <person name="Kaise H."/>
            <person name="Sawadogo J.B."/>
            <person name="Alam M.S."/>
            <person name="Ueno C."/>
            <person name="Dianou D."/>
            <person name="Shinjo R."/>
            <person name="Asakawa S."/>
        </authorList>
    </citation>
    <scope>NUCLEOTIDE SEQUENCE [LARGE SCALE GENOMIC DNA]</scope>
    <source>
        <strain evidence="7 8">SS37A-Re</strain>
    </source>
</reference>
<evidence type="ECO:0000256" key="2">
    <source>
        <dbReference type="ARBA" id="ARBA00008465"/>
    </source>
</evidence>
<evidence type="ECO:0000256" key="1">
    <source>
        <dbReference type="ARBA" id="ARBA00001922"/>
    </source>
</evidence>
<keyword evidence="5" id="KW-0170">Cobalt</keyword>
<dbReference type="SUPFAM" id="SSF51703">
    <property type="entry name" value="Cobalamin (vitamin B12)-dependent enzymes"/>
    <property type="match status" value="1"/>
</dbReference>
<keyword evidence="8" id="KW-1185">Reference proteome</keyword>
<proteinExistence type="inferred from homology"/>
<protein>
    <submittedName>
        <fullName evidence="7">Methylmalonyl-CoA mutase</fullName>
    </submittedName>
</protein>